<evidence type="ECO:0000313" key="2">
    <source>
        <dbReference type="Proteomes" id="UP000217736"/>
    </source>
</evidence>
<sequence length="59" mass="6471">MTKAPQTLARFSGSDSRSAQVRQRCTATGTCMVPPERACAAYYNFGRLHHDAVKLVARS</sequence>
<accession>A0A1Z4EJA5</accession>
<name>A0A1Z4EJA5_9MYCO</name>
<dbReference type="KEGG" id="mshg:MSG_02836"/>
<organism evidence="1 2">
    <name type="scientific">Mycobacterium shigaense</name>
    <dbReference type="NCBI Taxonomy" id="722731"/>
    <lineage>
        <taxon>Bacteria</taxon>
        <taxon>Bacillati</taxon>
        <taxon>Actinomycetota</taxon>
        <taxon>Actinomycetes</taxon>
        <taxon>Mycobacteriales</taxon>
        <taxon>Mycobacteriaceae</taxon>
        <taxon>Mycobacterium</taxon>
        <taxon>Mycobacterium simiae complex</taxon>
    </lineage>
</organism>
<dbReference type="AlphaFoldDB" id="A0A1Z4EJA5"/>
<dbReference type="OrthoDB" id="9770424at2"/>
<dbReference type="RefSeq" id="WP_096440485.1">
    <property type="nucleotide sequence ID" value="NZ_CP022927.1"/>
</dbReference>
<gene>
    <name evidence="1" type="primary">hypD_2</name>
    <name evidence="1" type="ORF">MSG_02836</name>
</gene>
<proteinExistence type="predicted"/>
<dbReference type="Proteomes" id="UP000217736">
    <property type="component" value="Chromosome"/>
</dbReference>
<keyword evidence="2" id="KW-1185">Reference proteome</keyword>
<dbReference type="EMBL" id="AP018164">
    <property type="protein sequence ID" value="BAX92980.1"/>
    <property type="molecule type" value="Genomic_DNA"/>
</dbReference>
<protein>
    <submittedName>
        <fullName evidence="1">Hydrogenase formation protein HypD</fullName>
    </submittedName>
</protein>
<evidence type="ECO:0000313" key="1">
    <source>
        <dbReference type="EMBL" id="BAX92980.1"/>
    </source>
</evidence>
<reference evidence="2" key="1">
    <citation type="submission" date="2017-06" db="EMBL/GenBank/DDBJ databases">
        <title>Complete Genome Sequence of Mycobacterium shigaense.</title>
        <authorList>
            <person name="Fukano H."/>
            <person name="Yoshida M."/>
            <person name="Kazumi Y."/>
            <person name="Ogura Y."/>
            <person name="Mitarai S."/>
            <person name="Hayashi T."/>
            <person name="Hoshino Y."/>
        </authorList>
    </citation>
    <scope>NUCLEOTIDE SEQUENCE [LARGE SCALE GENOMIC DNA]</scope>
    <source>
        <strain evidence="2">UN-152</strain>
    </source>
</reference>